<dbReference type="InterPro" id="IPR002312">
    <property type="entry name" value="Asp/Asn-tRNA-synth_IIb"/>
</dbReference>
<feature type="non-terminal residue" evidence="7">
    <location>
        <position position="1"/>
    </location>
</feature>
<evidence type="ECO:0000313" key="7">
    <source>
        <dbReference type="EMBL" id="RHY64995.1"/>
    </source>
</evidence>
<dbReference type="PANTHER" id="PTHR22594">
    <property type="entry name" value="ASPARTYL/LYSYL-TRNA SYNTHETASE"/>
    <property type="match status" value="1"/>
</dbReference>
<protein>
    <recommendedName>
        <fullName evidence="6">Aminoacyl-transfer RNA synthetases class-II family profile domain-containing protein</fullName>
    </recommendedName>
</protein>
<evidence type="ECO:0000256" key="2">
    <source>
        <dbReference type="ARBA" id="ARBA00022741"/>
    </source>
</evidence>
<dbReference type="Proteomes" id="UP000265716">
    <property type="component" value="Unassembled WGS sequence"/>
</dbReference>
<keyword evidence="1" id="KW-0436">Ligase</keyword>
<evidence type="ECO:0000256" key="1">
    <source>
        <dbReference type="ARBA" id="ARBA00022598"/>
    </source>
</evidence>
<dbReference type="EMBL" id="QUTC01004377">
    <property type="protein sequence ID" value="RHY64995.1"/>
    <property type="molecule type" value="Genomic_DNA"/>
</dbReference>
<dbReference type="PROSITE" id="PS50862">
    <property type="entry name" value="AA_TRNA_LIGASE_II"/>
    <property type="match status" value="1"/>
</dbReference>
<evidence type="ECO:0000256" key="3">
    <source>
        <dbReference type="ARBA" id="ARBA00022840"/>
    </source>
</evidence>
<sequence>IDLKTEHERYLAETYVGGPVFVTDYPAALKAFYMRQNDVADPDRATVAGMDLLVPAVGELVGGSVREERLEVLEAKMRASGVDPNGLQWYLDLRRFGTVPHAGWGLGFERLVLFVTGMENIRDAIAVPRYPGACRH</sequence>
<dbReference type="InterPro" id="IPR006195">
    <property type="entry name" value="aa-tRNA-synth_II"/>
</dbReference>
<dbReference type="Pfam" id="PF00152">
    <property type="entry name" value="tRNA-synt_2"/>
    <property type="match status" value="1"/>
</dbReference>
<dbReference type="VEuPathDB" id="FungiDB:H257_17336"/>
<keyword evidence="5" id="KW-0030">Aminoacyl-tRNA synthetase</keyword>
<feature type="domain" description="Aminoacyl-transfer RNA synthetases class-II family profile" evidence="6">
    <location>
        <begin position="1"/>
        <end position="128"/>
    </location>
</feature>
<reference evidence="7 8" key="1">
    <citation type="submission" date="2018-08" db="EMBL/GenBank/DDBJ databases">
        <title>Aphanomyces genome sequencing and annotation.</title>
        <authorList>
            <person name="Minardi D."/>
            <person name="Oidtmann B."/>
            <person name="Van Der Giezen M."/>
            <person name="Studholme D.J."/>
        </authorList>
    </citation>
    <scope>NUCLEOTIDE SEQUENCE [LARGE SCALE GENOMIC DNA]</scope>
    <source>
        <strain evidence="7 8">SA</strain>
    </source>
</reference>
<dbReference type="InterPro" id="IPR004364">
    <property type="entry name" value="Aa-tRNA-synt_II"/>
</dbReference>
<keyword evidence="2" id="KW-0547">Nucleotide-binding</keyword>
<proteinExistence type="predicted"/>
<dbReference type="GO" id="GO:0004816">
    <property type="term" value="F:asparagine-tRNA ligase activity"/>
    <property type="evidence" value="ECO:0007669"/>
    <property type="project" value="TreeGrafter"/>
</dbReference>
<dbReference type="GO" id="GO:0006421">
    <property type="term" value="P:asparaginyl-tRNA aminoacylation"/>
    <property type="evidence" value="ECO:0007669"/>
    <property type="project" value="TreeGrafter"/>
</dbReference>
<keyword evidence="3" id="KW-0067">ATP-binding</keyword>
<dbReference type="GO" id="GO:0005739">
    <property type="term" value="C:mitochondrion"/>
    <property type="evidence" value="ECO:0007669"/>
    <property type="project" value="TreeGrafter"/>
</dbReference>
<dbReference type="InterPro" id="IPR045864">
    <property type="entry name" value="aa-tRNA-synth_II/BPL/LPL"/>
</dbReference>
<evidence type="ECO:0000259" key="6">
    <source>
        <dbReference type="PROSITE" id="PS50862"/>
    </source>
</evidence>
<dbReference type="PANTHER" id="PTHR22594:SF34">
    <property type="entry name" value="ASPARAGINE--TRNA LIGASE, MITOCHONDRIAL-RELATED"/>
    <property type="match status" value="1"/>
</dbReference>
<accession>A0A397DN08</accession>
<dbReference type="AlphaFoldDB" id="A0A397DN08"/>
<organism evidence="7 8">
    <name type="scientific">Aphanomyces astaci</name>
    <name type="common">Crayfish plague agent</name>
    <dbReference type="NCBI Taxonomy" id="112090"/>
    <lineage>
        <taxon>Eukaryota</taxon>
        <taxon>Sar</taxon>
        <taxon>Stramenopiles</taxon>
        <taxon>Oomycota</taxon>
        <taxon>Saprolegniomycetes</taxon>
        <taxon>Saprolegniales</taxon>
        <taxon>Verrucalvaceae</taxon>
        <taxon>Aphanomyces</taxon>
    </lineage>
</organism>
<evidence type="ECO:0000313" key="8">
    <source>
        <dbReference type="Proteomes" id="UP000265716"/>
    </source>
</evidence>
<comment type="caution">
    <text evidence="7">The sequence shown here is derived from an EMBL/GenBank/DDBJ whole genome shotgun (WGS) entry which is preliminary data.</text>
</comment>
<gene>
    <name evidence="7" type="ORF">DYB38_009766</name>
</gene>
<dbReference type="GO" id="GO:0005524">
    <property type="term" value="F:ATP binding"/>
    <property type="evidence" value="ECO:0007669"/>
    <property type="project" value="UniProtKB-KW"/>
</dbReference>
<dbReference type="SUPFAM" id="SSF55681">
    <property type="entry name" value="Class II aaRS and biotin synthetases"/>
    <property type="match status" value="1"/>
</dbReference>
<dbReference type="Gene3D" id="3.30.930.10">
    <property type="entry name" value="Bira Bifunctional Protein, Domain 2"/>
    <property type="match status" value="1"/>
</dbReference>
<evidence type="ECO:0000256" key="4">
    <source>
        <dbReference type="ARBA" id="ARBA00022917"/>
    </source>
</evidence>
<evidence type="ECO:0000256" key="5">
    <source>
        <dbReference type="ARBA" id="ARBA00023146"/>
    </source>
</evidence>
<name>A0A397DN08_APHAT</name>
<dbReference type="PRINTS" id="PR01042">
    <property type="entry name" value="TRNASYNTHASP"/>
</dbReference>
<keyword evidence="4" id="KW-0648">Protein biosynthesis</keyword>